<evidence type="ECO:0000313" key="1">
    <source>
        <dbReference type="EMBL" id="ASY91253.1"/>
    </source>
</evidence>
<geneLocation type="plasmid" evidence="1">
    <name>p205880-qnrS</name>
</geneLocation>
<sequence>MSVVLYSFDFLATILESSTGKFFIVSTEKIITSRAEFSA</sequence>
<proteinExistence type="predicted"/>
<reference evidence="1" key="1">
    <citation type="submission" date="2017-06" db="EMBL/GenBank/DDBJ databases">
        <title>complete sequence of plasmid p205880-qnrS.</title>
        <authorList>
            <person name="Wang S."/>
            <person name="Zhan Z."/>
            <person name="Fang H."/>
            <person name="Feng J."/>
            <person name="Zhang D."/>
            <person name="Jiang X."/>
            <person name="Wang F."/>
            <person name="Zeng L."/>
            <person name="Liang Q."/>
            <person name="Zhou D."/>
        </authorList>
    </citation>
    <scope>NUCLEOTIDE SEQUENCE</scope>
    <source>
        <strain evidence="1">205880</strain>
        <plasmid evidence="1">p205880-qnrS</plasmid>
    </source>
</reference>
<name>A0A286NCC0_KLEPN</name>
<organism evidence="1">
    <name type="scientific">Klebsiella pneumoniae</name>
    <dbReference type="NCBI Taxonomy" id="573"/>
    <lineage>
        <taxon>Bacteria</taxon>
        <taxon>Pseudomonadati</taxon>
        <taxon>Pseudomonadota</taxon>
        <taxon>Gammaproteobacteria</taxon>
        <taxon>Enterobacterales</taxon>
        <taxon>Enterobacteriaceae</taxon>
        <taxon>Klebsiella/Raoultella group</taxon>
        <taxon>Klebsiella</taxon>
        <taxon>Klebsiella pneumoniae complex</taxon>
    </lineage>
</organism>
<accession>A0A286NCC0</accession>
<protein>
    <submittedName>
        <fullName evidence="1">Uncharacterized protein</fullName>
    </submittedName>
</protein>
<dbReference type="EMBL" id="MF190368">
    <property type="protein sequence ID" value="ASY91253.1"/>
    <property type="molecule type" value="Genomic_DNA"/>
</dbReference>
<keyword evidence="1" id="KW-0614">Plasmid</keyword>
<dbReference type="AlphaFoldDB" id="A0A286NCC0"/>